<dbReference type="AlphaFoldDB" id="A0A1E7JPD3"/>
<feature type="region of interest" description="Disordered" evidence="3">
    <location>
        <begin position="181"/>
        <end position="202"/>
    </location>
</feature>
<evidence type="ECO:0000313" key="5">
    <source>
        <dbReference type="Proteomes" id="UP000176087"/>
    </source>
</evidence>
<dbReference type="InterPro" id="IPR002347">
    <property type="entry name" value="SDR_fam"/>
</dbReference>
<comment type="caution">
    <text evidence="4">The sequence shown here is derived from an EMBL/GenBank/DDBJ whole genome shotgun (WGS) entry which is preliminary data.</text>
</comment>
<organism evidence="4 5">
    <name type="scientific">Streptomyces abyssalis</name>
    <dbReference type="NCBI Taxonomy" id="933944"/>
    <lineage>
        <taxon>Bacteria</taxon>
        <taxon>Bacillati</taxon>
        <taxon>Actinomycetota</taxon>
        <taxon>Actinomycetes</taxon>
        <taxon>Kitasatosporales</taxon>
        <taxon>Streptomycetaceae</taxon>
        <taxon>Streptomyces</taxon>
    </lineage>
</organism>
<sequence>MLLENKTAVVYGGAGTIGSAVARVFAREGAALHLAGRTRAPLDELAGTIARSGGRADVAALDATDRAAVERHAEAVAQHSGGIDVAFNATSNEDLHGTDLVDMADEDVLRPVTKAVTTHLTLATAVARHMIPRRTGVILAMGGGREAIPRLGGSHIAWSALAGLCRQLAAELGPHGIRSAWLLSPGSPGPTTPPEDDPEATGTLLHRRPRLDEVAYAAAFLASDRAATMTATELNVTGGAVID</sequence>
<comment type="similarity">
    <text evidence="1">Belongs to the short-chain dehydrogenases/reductases (SDR) family.</text>
</comment>
<proteinExistence type="inferred from homology"/>
<evidence type="ECO:0000313" key="4">
    <source>
        <dbReference type="EMBL" id="OEU90142.1"/>
    </source>
</evidence>
<keyword evidence="5" id="KW-1185">Reference proteome</keyword>
<dbReference type="Gene3D" id="3.40.50.720">
    <property type="entry name" value="NAD(P)-binding Rossmann-like Domain"/>
    <property type="match status" value="1"/>
</dbReference>
<dbReference type="PATRIC" id="fig|933944.5.peg.5293"/>
<reference evidence="4 5" key="1">
    <citation type="journal article" date="2016" name="Front. Microbiol.">
        <title>Comparative Genomics Analysis of Streptomyces Species Reveals Their Adaptation to the Marine Environment and Their Diversity at the Genomic Level.</title>
        <authorList>
            <person name="Tian X."/>
            <person name="Zhang Z."/>
            <person name="Yang T."/>
            <person name="Chen M."/>
            <person name="Li J."/>
            <person name="Chen F."/>
            <person name="Yang J."/>
            <person name="Li W."/>
            <person name="Zhang B."/>
            <person name="Zhang Z."/>
            <person name="Wu J."/>
            <person name="Zhang C."/>
            <person name="Long L."/>
            <person name="Xiao J."/>
        </authorList>
    </citation>
    <scope>NUCLEOTIDE SEQUENCE [LARGE SCALE GENOMIC DNA]</scope>
    <source>
        <strain evidence="4 5">SCSIO 10390</strain>
    </source>
</reference>
<dbReference type="GO" id="GO:0016491">
    <property type="term" value="F:oxidoreductase activity"/>
    <property type="evidence" value="ECO:0007669"/>
    <property type="project" value="UniProtKB-KW"/>
</dbReference>
<name>A0A1E7JPD3_9ACTN</name>
<dbReference type="EMBL" id="LJGT01000038">
    <property type="protein sequence ID" value="OEU90142.1"/>
    <property type="molecule type" value="Genomic_DNA"/>
</dbReference>
<dbReference type="CDD" id="cd05233">
    <property type="entry name" value="SDR_c"/>
    <property type="match status" value="1"/>
</dbReference>
<accession>A0A1E7JPD3</accession>
<dbReference type="OrthoDB" id="670853at2"/>
<dbReference type="Pfam" id="PF13561">
    <property type="entry name" value="adh_short_C2"/>
    <property type="match status" value="1"/>
</dbReference>
<evidence type="ECO:0000256" key="3">
    <source>
        <dbReference type="SAM" id="MobiDB-lite"/>
    </source>
</evidence>
<dbReference type="PANTHER" id="PTHR43669:SF3">
    <property type="entry name" value="ALCOHOL DEHYDROGENASE, PUTATIVE (AFU_ORTHOLOGUE AFUA_3G03445)-RELATED"/>
    <property type="match status" value="1"/>
</dbReference>
<dbReference type="InterPro" id="IPR036291">
    <property type="entry name" value="NAD(P)-bd_dom_sf"/>
</dbReference>
<evidence type="ECO:0000256" key="1">
    <source>
        <dbReference type="ARBA" id="ARBA00006484"/>
    </source>
</evidence>
<dbReference type="RefSeq" id="WP_070008995.1">
    <property type="nucleotide sequence ID" value="NZ_LJGS01000036.1"/>
</dbReference>
<keyword evidence="2" id="KW-0560">Oxidoreductase</keyword>
<evidence type="ECO:0000256" key="2">
    <source>
        <dbReference type="ARBA" id="ARBA00023002"/>
    </source>
</evidence>
<dbReference type="PRINTS" id="PR00081">
    <property type="entry name" value="GDHRDH"/>
</dbReference>
<dbReference type="STRING" id="933944.AN215_11280"/>
<gene>
    <name evidence="4" type="ORF">AN215_11280</name>
</gene>
<dbReference type="SUPFAM" id="SSF51735">
    <property type="entry name" value="NAD(P)-binding Rossmann-fold domains"/>
    <property type="match status" value="1"/>
</dbReference>
<dbReference type="Proteomes" id="UP000176087">
    <property type="component" value="Unassembled WGS sequence"/>
</dbReference>
<protein>
    <submittedName>
        <fullName evidence="4">3-oxoacyl-ACP reductase</fullName>
    </submittedName>
</protein>
<dbReference type="PANTHER" id="PTHR43669">
    <property type="entry name" value="5-KETO-D-GLUCONATE 5-REDUCTASE"/>
    <property type="match status" value="1"/>
</dbReference>